<accession>A0AAD9X7A2</accession>
<dbReference type="InterPro" id="IPR000477">
    <property type="entry name" value="RT_dom"/>
</dbReference>
<name>A0AAD9X7A2_9ROSI</name>
<dbReference type="AlphaFoldDB" id="A0AAD9X7A2"/>
<evidence type="ECO:0000259" key="1">
    <source>
        <dbReference type="Pfam" id="PF00078"/>
    </source>
</evidence>
<dbReference type="Proteomes" id="UP001280121">
    <property type="component" value="Unassembled WGS sequence"/>
</dbReference>
<dbReference type="EMBL" id="JANJYI010000004">
    <property type="protein sequence ID" value="KAK2654067.1"/>
    <property type="molecule type" value="Genomic_DNA"/>
</dbReference>
<proteinExistence type="predicted"/>
<evidence type="ECO:0000313" key="3">
    <source>
        <dbReference type="Proteomes" id="UP001280121"/>
    </source>
</evidence>
<protein>
    <recommendedName>
        <fullName evidence="1">Reverse transcriptase domain-containing protein</fullName>
    </recommendedName>
</protein>
<keyword evidence="3" id="KW-1185">Reference proteome</keyword>
<dbReference type="PANTHER" id="PTHR31635">
    <property type="entry name" value="REVERSE TRANSCRIPTASE DOMAIN-CONTAINING PROTEIN-RELATED"/>
    <property type="match status" value="1"/>
</dbReference>
<gene>
    <name evidence="2" type="ORF">Ddye_013923</name>
</gene>
<organism evidence="2 3">
    <name type="scientific">Dipteronia dyeriana</name>
    <dbReference type="NCBI Taxonomy" id="168575"/>
    <lineage>
        <taxon>Eukaryota</taxon>
        <taxon>Viridiplantae</taxon>
        <taxon>Streptophyta</taxon>
        <taxon>Embryophyta</taxon>
        <taxon>Tracheophyta</taxon>
        <taxon>Spermatophyta</taxon>
        <taxon>Magnoliopsida</taxon>
        <taxon>eudicotyledons</taxon>
        <taxon>Gunneridae</taxon>
        <taxon>Pentapetalae</taxon>
        <taxon>rosids</taxon>
        <taxon>malvids</taxon>
        <taxon>Sapindales</taxon>
        <taxon>Sapindaceae</taxon>
        <taxon>Hippocastanoideae</taxon>
        <taxon>Acereae</taxon>
        <taxon>Dipteronia</taxon>
    </lineage>
</organism>
<reference evidence="2" key="1">
    <citation type="journal article" date="2023" name="Plant J.">
        <title>Genome sequences and population genomics provide insights into the demographic history, inbreeding, and mutation load of two 'living fossil' tree species of Dipteronia.</title>
        <authorList>
            <person name="Feng Y."/>
            <person name="Comes H.P."/>
            <person name="Chen J."/>
            <person name="Zhu S."/>
            <person name="Lu R."/>
            <person name="Zhang X."/>
            <person name="Li P."/>
            <person name="Qiu J."/>
            <person name="Olsen K.M."/>
            <person name="Qiu Y."/>
        </authorList>
    </citation>
    <scope>NUCLEOTIDE SEQUENCE</scope>
    <source>
        <strain evidence="2">KIB01</strain>
    </source>
</reference>
<comment type="caution">
    <text evidence="2">The sequence shown here is derived from an EMBL/GenBank/DDBJ whole genome shotgun (WGS) entry which is preliminary data.</text>
</comment>
<dbReference type="Pfam" id="PF00078">
    <property type="entry name" value="RVT_1"/>
    <property type="match status" value="1"/>
</dbReference>
<evidence type="ECO:0000313" key="2">
    <source>
        <dbReference type="EMBL" id="KAK2654067.1"/>
    </source>
</evidence>
<sequence>MVGGRPKLEGFEFSQIFEDSRRLLEESFSVEEVREALNGCDGNKAPANEVLSSWRSDKEGGIVLKLEFEKTYDSVDHKFLDSCLEGMGFGERWRGWMSSCISSPMISMLVNGSPLKEFAIDRGLRQGDHLSPFLFNITVEALNRLLLKARDLNLLKGKVFGRNMTHLEESVWFRFLSKLDKFRMRKSNPDSLIWTLTPSGNFSVSSYRRELECRLANNSMVVANLLLWSEVVPPKVDLFMWMLAKQRALVGELLSKFTGGSIGSQLCPFCMKTV</sequence>
<dbReference type="PANTHER" id="PTHR31635:SF196">
    <property type="entry name" value="REVERSE TRANSCRIPTASE DOMAIN-CONTAINING PROTEIN-RELATED"/>
    <property type="match status" value="1"/>
</dbReference>
<feature type="domain" description="Reverse transcriptase" evidence="1">
    <location>
        <begin position="53"/>
        <end position="149"/>
    </location>
</feature>